<dbReference type="InterPro" id="IPR029071">
    <property type="entry name" value="Ubiquitin-like_domsf"/>
</dbReference>
<gene>
    <name evidence="8" type="ORF">AALO_G00087740</name>
</gene>
<evidence type="ECO:0000313" key="9">
    <source>
        <dbReference type="Proteomes" id="UP000823561"/>
    </source>
</evidence>
<evidence type="ECO:0000313" key="8">
    <source>
        <dbReference type="EMBL" id="KAG5280321.1"/>
    </source>
</evidence>
<dbReference type="InterPro" id="IPR000626">
    <property type="entry name" value="Ubiquitin-like_dom"/>
</dbReference>
<dbReference type="Gene3D" id="3.10.20.90">
    <property type="entry name" value="Phosphatidylinositol 3-kinase Catalytic Subunit, Chain A, domain 1"/>
    <property type="match status" value="1"/>
</dbReference>
<accession>A0AAV6H2U5</accession>
<keyword evidence="2 6" id="KW-0812">Transmembrane</keyword>
<dbReference type="Pfam" id="PF00240">
    <property type="entry name" value="ubiquitin"/>
    <property type="match status" value="1"/>
</dbReference>
<reference evidence="8" key="1">
    <citation type="submission" date="2020-10" db="EMBL/GenBank/DDBJ databases">
        <title>Chromosome-scale genome assembly of the Allis shad, Alosa alosa.</title>
        <authorList>
            <person name="Margot Z."/>
            <person name="Christophe K."/>
            <person name="Cabau C."/>
            <person name="Louis A."/>
            <person name="Berthelot C."/>
            <person name="Parey E."/>
            <person name="Roest Crollius H."/>
            <person name="Montfort J."/>
            <person name="Robinson-Rechavi M."/>
            <person name="Bucao C."/>
            <person name="Bouchez O."/>
            <person name="Gislard M."/>
            <person name="Lluch J."/>
            <person name="Milhes M."/>
            <person name="Lampietro C."/>
            <person name="Lopez Roques C."/>
            <person name="Donnadieu C."/>
            <person name="Braasch I."/>
            <person name="Desvignes T."/>
            <person name="Postlethwait J."/>
            <person name="Bobe J."/>
            <person name="Guiguen Y."/>
        </authorList>
    </citation>
    <scope>NUCLEOTIDE SEQUENCE</scope>
    <source>
        <strain evidence="8">M-15738</strain>
        <tissue evidence="8">Blood</tissue>
    </source>
</reference>
<keyword evidence="9" id="KW-1185">Reference proteome</keyword>
<name>A0AAV6H2U5_9TELE</name>
<dbReference type="PANTHER" id="PTHR14557:SF4">
    <property type="entry name" value="TRANSMEMBRANE AND UBIQUITIN-LIKE DOMAIN-CONTAINING PROTEIN 2"/>
    <property type="match status" value="1"/>
</dbReference>
<evidence type="ECO:0000256" key="4">
    <source>
        <dbReference type="ARBA" id="ARBA00023136"/>
    </source>
</evidence>
<evidence type="ECO:0000259" key="7">
    <source>
        <dbReference type="PROSITE" id="PS50053"/>
    </source>
</evidence>
<feature type="transmembrane region" description="Helical" evidence="6">
    <location>
        <begin position="361"/>
        <end position="380"/>
    </location>
</feature>
<dbReference type="InterPro" id="IPR040352">
    <property type="entry name" value="TMUB1/2"/>
</dbReference>
<sequence>MLTYTFVFVCGCKQAGTSTAPTKRKCSEISQGCPLPTPELRSAMAVFALMMLEEGVGDEVTLVGGVLLLALAMVLAWLSTHVAENGDHMMGTIISPLVGLGNADPYSRSAPSADPVEPEPTTHSQEDKPEDEDSGLDSAGGEDSSLDDASGPAVSGVVDQHLDIQGLHKRTVVPSSPVSAIPSSLPSEECLDTEKGKPTEGMTTSSSSSATATDITVRLKFLNDTEELAVLGPQATVGLLTSKYFSGKERQIKLIFQGQLLRDPNQTLLSLNITHNSVIHCHISQNAPPEGAPPGADPRSEGASLGSQAESRMDPGAGSAPAADGGLDMNVGSLVVPMFVLTLAVIWYFRINYRQLFTAPATISLVGVTIFFSFLIFGMYGR</sequence>
<feature type="compositionally biased region" description="Low complexity" evidence="5">
    <location>
        <begin position="172"/>
        <end position="187"/>
    </location>
</feature>
<keyword evidence="3 6" id="KW-1133">Transmembrane helix</keyword>
<dbReference type="PROSITE" id="PS50053">
    <property type="entry name" value="UBIQUITIN_2"/>
    <property type="match status" value="1"/>
</dbReference>
<comment type="subcellular location">
    <subcellularLocation>
        <location evidence="1">Membrane</location>
        <topology evidence="1">Multi-pass membrane protein</topology>
    </subcellularLocation>
</comment>
<evidence type="ECO:0000256" key="1">
    <source>
        <dbReference type="ARBA" id="ARBA00004141"/>
    </source>
</evidence>
<evidence type="ECO:0000256" key="3">
    <source>
        <dbReference type="ARBA" id="ARBA00022989"/>
    </source>
</evidence>
<feature type="transmembrane region" description="Helical" evidence="6">
    <location>
        <begin position="331"/>
        <end position="349"/>
    </location>
</feature>
<dbReference type="AlphaFoldDB" id="A0AAV6H2U5"/>
<feature type="region of interest" description="Disordered" evidence="5">
    <location>
        <begin position="105"/>
        <end position="154"/>
    </location>
</feature>
<protein>
    <recommendedName>
        <fullName evidence="7">Ubiquitin-like domain-containing protein</fullName>
    </recommendedName>
</protein>
<evidence type="ECO:0000256" key="2">
    <source>
        <dbReference type="ARBA" id="ARBA00022692"/>
    </source>
</evidence>
<evidence type="ECO:0000256" key="5">
    <source>
        <dbReference type="SAM" id="MobiDB-lite"/>
    </source>
</evidence>
<dbReference type="PANTHER" id="PTHR14557">
    <property type="entry name" value="PROTEIN C7ORF21"/>
    <property type="match status" value="1"/>
</dbReference>
<feature type="transmembrane region" description="Helical" evidence="6">
    <location>
        <begin position="60"/>
        <end position="80"/>
    </location>
</feature>
<dbReference type="SUPFAM" id="SSF54236">
    <property type="entry name" value="Ubiquitin-like"/>
    <property type="match status" value="1"/>
</dbReference>
<dbReference type="GO" id="GO:0016020">
    <property type="term" value="C:membrane"/>
    <property type="evidence" value="ECO:0007669"/>
    <property type="project" value="UniProtKB-SubCell"/>
</dbReference>
<organism evidence="8 9">
    <name type="scientific">Alosa alosa</name>
    <name type="common">allis shad</name>
    <dbReference type="NCBI Taxonomy" id="278164"/>
    <lineage>
        <taxon>Eukaryota</taxon>
        <taxon>Metazoa</taxon>
        <taxon>Chordata</taxon>
        <taxon>Craniata</taxon>
        <taxon>Vertebrata</taxon>
        <taxon>Euteleostomi</taxon>
        <taxon>Actinopterygii</taxon>
        <taxon>Neopterygii</taxon>
        <taxon>Teleostei</taxon>
        <taxon>Clupei</taxon>
        <taxon>Clupeiformes</taxon>
        <taxon>Clupeoidei</taxon>
        <taxon>Clupeidae</taxon>
        <taxon>Alosa</taxon>
    </lineage>
</organism>
<feature type="domain" description="Ubiquitin-like" evidence="7">
    <location>
        <begin position="215"/>
        <end position="288"/>
    </location>
</feature>
<dbReference type="GO" id="GO:0036503">
    <property type="term" value="P:ERAD pathway"/>
    <property type="evidence" value="ECO:0007669"/>
    <property type="project" value="InterPro"/>
</dbReference>
<dbReference type="Proteomes" id="UP000823561">
    <property type="component" value="Chromosome 6"/>
</dbReference>
<keyword evidence="4 6" id="KW-0472">Membrane</keyword>
<evidence type="ECO:0000256" key="6">
    <source>
        <dbReference type="SAM" id="Phobius"/>
    </source>
</evidence>
<comment type="caution">
    <text evidence="8">The sequence shown here is derived from an EMBL/GenBank/DDBJ whole genome shotgun (WGS) entry which is preliminary data.</text>
</comment>
<proteinExistence type="predicted"/>
<feature type="region of interest" description="Disordered" evidence="5">
    <location>
        <begin position="284"/>
        <end position="321"/>
    </location>
</feature>
<dbReference type="EMBL" id="JADWDJ010000006">
    <property type="protein sequence ID" value="KAG5280321.1"/>
    <property type="molecule type" value="Genomic_DNA"/>
</dbReference>
<feature type="region of interest" description="Disordered" evidence="5">
    <location>
        <begin position="168"/>
        <end position="210"/>
    </location>
</feature>